<dbReference type="Pfam" id="PF20168">
    <property type="entry name" value="PDS5"/>
    <property type="match status" value="2"/>
</dbReference>
<dbReference type="PANTHER" id="PTHR12663:SF0">
    <property type="entry name" value="PRECOCIOUS DISSOCIATION OF SISTERS 5, ISOFORM A"/>
    <property type="match status" value="1"/>
</dbReference>
<feature type="compositionally biased region" description="Low complexity" evidence="6">
    <location>
        <begin position="1725"/>
        <end position="1735"/>
    </location>
</feature>
<feature type="region of interest" description="Disordered" evidence="6">
    <location>
        <begin position="1656"/>
        <end position="2005"/>
    </location>
</feature>
<gene>
    <name evidence="7" type="ORF">HXX76_001510</name>
</gene>
<keyword evidence="4" id="KW-0539">Nucleus</keyword>
<feature type="compositionally biased region" description="Acidic residues" evidence="6">
    <location>
        <begin position="1450"/>
        <end position="1461"/>
    </location>
</feature>
<dbReference type="Gene3D" id="1.25.10.10">
    <property type="entry name" value="Leucine-rich Repeat Variant"/>
    <property type="match status" value="1"/>
</dbReference>
<keyword evidence="5" id="KW-0131">Cell cycle</keyword>
<feature type="compositionally biased region" description="Low complexity" evidence="6">
    <location>
        <begin position="965"/>
        <end position="976"/>
    </location>
</feature>
<feature type="compositionally biased region" description="Low complexity" evidence="6">
    <location>
        <begin position="1755"/>
        <end position="1766"/>
    </location>
</feature>
<reference evidence="7" key="1">
    <citation type="journal article" date="2020" name="bioRxiv">
        <title>Comparative genomics of Chlamydomonas.</title>
        <authorList>
            <person name="Craig R.J."/>
            <person name="Hasan A.R."/>
            <person name="Ness R.W."/>
            <person name="Keightley P.D."/>
        </authorList>
    </citation>
    <scope>NUCLEOTIDE SEQUENCE</scope>
    <source>
        <strain evidence="7">SAG 7.73</strain>
    </source>
</reference>
<dbReference type="EMBL" id="JAEHOC010000002">
    <property type="protein sequence ID" value="KAG2444766.1"/>
    <property type="molecule type" value="Genomic_DNA"/>
</dbReference>
<sequence length="2005" mass="202173">MPKKSPARAAKKSGAGGSGYDFDGGEHEQEVVALAGKLKAAKGKDNIVKCLKQLRTALEGLPQDVQSLGGAQETLPGLLLQHATSANADKDVRMYGAICLVQLMRVFAPELPYDDDQLRSVYELLVDCWSRLAETGPGYDLARSMLAAYAEVKLYIPLLDLEDADLVGRAFARLLQAVRPDNVAALRDPVMSVLLGMVEESEQPPEEVVDILLAALVAGPAPSGGGAKAAAAQYSDAARGLAARLLAKAGDLLRGALQRRVMSHVRQGLQGLDAAGGAGAGPGQHGGRGTAASKAAAAGAAAAAAAGGDGGAAYDPFTLLHGLHGSAPQLLLPVIPELKGQLRQEDEHRRLAAAALVTRLLAAPPPSPLDGGGDGGAASSLAVTGASAGALASSAPMAAHYPDLVQELLQRYTDTSPAVRVAMLSRTPQLAAVAAVAAPDGGLERQVLGAARARLHDLEDKVRAAACRAICALATAAAAGPPASLLPPGGPAPPPLLDNDLLALLREEVAPRLRDRKIGVRREAAAGLLAAWRGACTSLQQGAMNMPGLVRTVGWVPARLCADLVRDLELRPHLMALLAAPAPAGGAGAGAGGGAKAAKGGVGLLPASLGQRVGSAVWAALWASYAAQDRAAVRKALALKARAALLLQELVELRGQIRAAARAEDEARVQKLKPRLVHVCAELSAAAGGPPEGQARGSEQLVRLVGEARDSFLFDRLAQLAAPTASAEAAAAARKDALSRLPGGGSKAPVADLITRLATAAAPTLLAPSHVAGLIAALDSGGGAAAAAGDGAGAAAKRDTVVVAAAAALAVAAAKSVPAIFVLAMPLVAGIVTAAPAKGELATVTAVRVLRHAARYCGGTPQPGPVAASGLAAAGARTQADGKGDDEEEDEEVDASDEDEEVEEDEEEEEEASPAKGKKRGRAAADSTKAGAARRKRRASGADGDGGKPSPSAAAGKRHMRGQQAAAADAAAGKAPAPAPGQGAGPVTAAAAEARSALLASLQELCLGPYRKVAKAAVHALSVLLLQPQSQPSQHAGAGGGGGGSGREHRAGVLRALAERLAAVLVPGCEAAPATAAAIEAMGSLGEVEPALFADYAAEYAAFIAHDCMAATLRDPARLAARQAAAAAAAAAAANGAGIGGVRRKSRPSSAQALAAGLAAEDDDDDEQDGEGEAEWGRPSYGVGMKAAALRALARGVTPDANARADAAAPLPAATVAAVMGPPPANDRGAGPSTSAFRAPAVAAGAGGGGAVEELLVRLLNVEEEDLEEFGARHDVDRAHLRYTAARCMLHLARRYDSRLGGAAYTALALAMQDPFMEVRRDVGDKVRMFLHTALQLGLRPSTRSRYAAMLPLAVMDPVQEHAEAAARTLREVVLLTRSRMAAAALAAATGAAAPAGASSRPSLGDAPEFLLAHLVYVLAHHPDVAVPPERYAPAAASGPAGRRLRKDAEADEEDTQDIPDPDAYRPFQDMLQLALEALLVPRGPGQQGGGGGASGAAAAAKPLSPLAADAGEALPAVCKILRSVKITMYDADESVDAAASTRTVRLMADVGLAVAKAIVTRELTAAAGAAGGGGAKGGRARSKPVDAGAIAAQVEALSWREHPGQVVVPRALYRLARPEEQPKGLNKDGSCLPPAYEVLLSPTIAGLGLRAPAAGSGGAAGVASAGNGGRGEDGALLPARQQASAGRSSGGDRSGSAGSGGFRNGGVTLQQPEADADAEDDTEAQAAGRRTAAAVTLGKPRNSPQTGRVRGAKRGAAAPARAGGKQQRKTPPRKKPRGGYESLSELEEEEEDEESDEEEEEEQAAPAAKPRKRAVPVDAYGLPEEEDEEEEEAAPQPQPAAGKGGRGRGMGASKSPPAQATAPAAAAAVGAGAKGGAHQPVPHDQPQANGAGRKDVRGARPAAAAAAAAATAAAMDTSPSSPDENDSEGLAHPDKARGSGRVNGFGYADAADASRKQQQPAAKSQRQPLKQQQQAAQQQADVAAKQRSKPSAAAGAAQGRAGRK</sequence>
<feature type="compositionally biased region" description="Low complexity" evidence="6">
    <location>
        <begin position="1433"/>
        <end position="1442"/>
    </location>
</feature>
<name>A0A835WCE3_CHLIN</name>
<feature type="compositionally biased region" description="Low complexity" evidence="6">
    <location>
        <begin position="1903"/>
        <end position="1915"/>
    </location>
</feature>
<dbReference type="Proteomes" id="UP000650467">
    <property type="component" value="Unassembled WGS sequence"/>
</dbReference>
<feature type="compositionally biased region" description="Low complexity" evidence="6">
    <location>
        <begin position="1857"/>
        <end position="1872"/>
    </location>
</feature>
<feature type="compositionally biased region" description="Low complexity" evidence="6">
    <location>
        <begin position="1963"/>
        <end position="1986"/>
    </location>
</feature>
<feature type="compositionally biased region" description="Acidic residues" evidence="6">
    <location>
        <begin position="1715"/>
        <end position="1724"/>
    </location>
</feature>
<feature type="compositionally biased region" description="Low complexity" evidence="6">
    <location>
        <begin position="865"/>
        <end position="881"/>
    </location>
</feature>
<dbReference type="InterPro" id="IPR016024">
    <property type="entry name" value="ARM-type_fold"/>
</dbReference>
<evidence type="ECO:0000256" key="2">
    <source>
        <dbReference type="ARBA" id="ARBA00022618"/>
    </source>
</evidence>
<feature type="region of interest" description="Disordered" evidence="6">
    <location>
        <begin position="1030"/>
        <end position="1049"/>
    </location>
</feature>
<evidence type="ECO:0000313" key="7">
    <source>
        <dbReference type="EMBL" id="KAG2444766.1"/>
    </source>
</evidence>
<evidence type="ECO:0000256" key="6">
    <source>
        <dbReference type="SAM" id="MobiDB-lite"/>
    </source>
</evidence>
<evidence type="ECO:0000313" key="8">
    <source>
        <dbReference type="Proteomes" id="UP000650467"/>
    </source>
</evidence>
<comment type="caution">
    <text evidence="7">The sequence shown here is derived from an EMBL/GenBank/DDBJ whole genome shotgun (WGS) entry which is preliminary data.</text>
</comment>
<feature type="compositionally biased region" description="Basic residues" evidence="6">
    <location>
        <begin position="1767"/>
        <end position="1778"/>
    </location>
</feature>
<evidence type="ECO:0000256" key="1">
    <source>
        <dbReference type="ARBA" id="ARBA00004123"/>
    </source>
</evidence>
<keyword evidence="2" id="KW-0132">Cell division</keyword>
<organism evidence="7 8">
    <name type="scientific">Chlamydomonas incerta</name>
    <dbReference type="NCBI Taxonomy" id="51695"/>
    <lineage>
        <taxon>Eukaryota</taxon>
        <taxon>Viridiplantae</taxon>
        <taxon>Chlorophyta</taxon>
        <taxon>core chlorophytes</taxon>
        <taxon>Chlorophyceae</taxon>
        <taxon>CS clade</taxon>
        <taxon>Chlamydomonadales</taxon>
        <taxon>Chlamydomonadaceae</taxon>
        <taxon>Chlamydomonas</taxon>
    </lineage>
</organism>
<feature type="region of interest" description="Disordered" evidence="6">
    <location>
        <begin position="1151"/>
        <end position="1179"/>
    </location>
</feature>
<dbReference type="GO" id="GO:0006281">
    <property type="term" value="P:DNA repair"/>
    <property type="evidence" value="ECO:0007669"/>
    <property type="project" value="TreeGrafter"/>
</dbReference>
<feature type="compositionally biased region" description="Basic residues" evidence="6">
    <location>
        <begin position="1"/>
        <end position="11"/>
    </location>
</feature>
<protein>
    <recommendedName>
        <fullName evidence="9">Sister chromatid cohesion protein</fullName>
    </recommendedName>
</protein>
<evidence type="ECO:0008006" key="9">
    <source>
        <dbReference type="Google" id="ProtNLM"/>
    </source>
</evidence>
<feature type="region of interest" description="Disordered" evidence="6">
    <location>
        <begin position="858"/>
        <end position="986"/>
    </location>
</feature>
<keyword evidence="8" id="KW-1185">Reference proteome</keyword>
<feature type="compositionally biased region" description="Gly residues" evidence="6">
    <location>
        <begin position="1689"/>
        <end position="1705"/>
    </location>
</feature>
<proteinExistence type="predicted"/>
<dbReference type="GO" id="GO:0035825">
    <property type="term" value="P:homologous recombination"/>
    <property type="evidence" value="ECO:0007669"/>
    <property type="project" value="UniProtKB-ARBA"/>
</dbReference>
<dbReference type="GO" id="GO:0000785">
    <property type="term" value="C:chromatin"/>
    <property type="evidence" value="ECO:0007669"/>
    <property type="project" value="TreeGrafter"/>
</dbReference>
<dbReference type="PANTHER" id="PTHR12663">
    <property type="entry name" value="ANDROGEN INDUCED INHIBITOR OF PROLIFERATION AS3 / PDS5-RELATED"/>
    <property type="match status" value="1"/>
</dbReference>
<dbReference type="SUPFAM" id="SSF48371">
    <property type="entry name" value="ARM repeat"/>
    <property type="match status" value="1"/>
</dbReference>
<feature type="compositionally biased region" description="Acidic residues" evidence="6">
    <location>
        <begin position="1824"/>
        <end position="1834"/>
    </location>
</feature>
<comment type="subcellular location">
    <subcellularLocation>
        <location evidence="1">Nucleus</location>
    </subcellularLocation>
</comment>
<evidence type="ECO:0000256" key="4">
    <source>
        <dbReference type="ARBA" id="ARBA00023242"/>
    </source>
</evidence>
<dbReference type="GO" id="GO:0051301">
    <property type="term" value="P:cell division"/>
    <property type="evidence" value="ECO:0007669"/>
    <property type="project" value="UniProtKB-KW"/>
</dbReference>
<accession>A0A835WCE3</accession>
<dbReference type="InterPro" id="IPR011989">
    <property type="entry name" value="ARM-like"/>
</dbReference>
<dbReference type="GO" id="GO:0007064">
    <property type="term" value="P:mitotic sister chromatid cohesion"/>
    <property type="evidence" value="ECO:0007669"/>
    <property type="project" value="InterPro"/>
</dbReference>
<dbReference type="OrthoDB" id="200660at2759"/>
<keyword evidence="3" id="KW-0498">Mitosis</keyword>
<feature type="compositionally biased region" description="Low complexity" evidence="6">
    <location>
        <begin position="1993"/>
        <end position="2005"/>
    </location>
</feature>
<feature type="compositionally biased region" description="Acidic residues" evidence="6">
    <location>
        <begin position="884"/>
        <end position="912"/>
    </location>
</feature>
<evidence type="ECO:0000256" key="3">
    <source>
        <dbReference type="ARBA" id="ARBA00022776"/>
    </source>
</evidence>
<feature type="compositionally biased region" description="Acidic residues" evidence="6">
    <location>
        <begin position="1785"/>
        <end position="1804"/>
    </location>
</feature>
<dbReference type="GO" id="GO:0005634">
    <property type="term" value="C:nucleus"/>
    <property type="evidence" value="ECO:0007669"/>
    <property type="project" value="UniProtKB-SubCell"/>
</dbReference>
<dbReference type="InterPro" id="IPR039776">
    <property type="entry name" value="Pds5"/>
</dbReference>
<feature type="region of interest" description="Disordered" evidence="6">
    <location>
        <begin position="1"/>
        <end position="22"/>
    </location>
</feature>
<feature type="compositionally biased region" description="Acidic residues" evidence="6">
    <location>
        <begin position="1160"/>
        <end position="1174"/>
    </location>
</feature>
<evidence type="ECO:0000256" key="5">
    <source>
        <dbReference type="ARBA" id="ARBA00023306"/>
    </source>
</evidence>
<feature type="region of interest" description="Disordered" evidence="6">
    <location>
        <begin position="1430"/>
        <end position="1464"/>
    </location>
</feature>